<dbReference type="GeneID" id="95375831"/>
<dbReference type="RefSeq" id="WP_042227984.1">
    <property type="nucleotide sequence ID" value="NZ_CP026520.1"/>
</dbReference>
<evidence type="ECO:0000313" key="5">
    <source>
        <dbReference type="Proteomes" id="UP001527202"/>
    </source>
</evidence>
<evidence type="ECO:0000313" key="4">
    <source>
        <dbReference type="Proteomes" id="UP000288943"/>
    </source>
</evidence>
<evidence type="ECO:0000313" key="3">
    <source>
        <dbReference type="EMBL" id="QAV18641.1"/>
    </source>
</evidence>
<keyword evidence="1" id="KW-0812">Transmembrane</keyword>
<dbReference type="EMBL" id="CP026520">
    <property type="protein sequence ID" value="QAV18641.1"/>
    <property type="molecule type" value="Genomic_DNA"/>
</dbReference>
<keyword evidence="1" id="KW-0472">Membrane</keyword>
<keyword evidence="1" id="KW-1133">Transmembrane helix</keyword>
<feature type="transmembrane region" description="Helical" evidence="1">
    <location>
        <begin position="12"/>
        <end position="30"/>
    </location>
</feature>
<dbReference type="Proteomes" id="UP000288943">
    <property type="component" value="Chromosome"/>
</dbReference>
<reference evidence="2 5" key="2">
    <citation type="submission" date="2022-05" db="EMBL/GenBank/DDBJ databases">
        <title>Genome Sequencing of Bee-Associated Microbes.</title>
        <authorList>
            <person name="Dunlap C."/>
        </authorList>
    </citation>
    <scope>NUCLEOTIDE SEQUENCE [LARGE SCALE GENOMIC DNA]</scope>
    <source>
        <strain evidence="2 5">NRRL B-23120</strain>
    </source>
</reference>
<proteinExistence type="predicted"/>
<sequence length="216" mass="24267">MLDFILQYKWAFFIGGEAVFWGSIVCFLLLRYVWNYRKLSKVFILLFLLSDLWMATIGYLDYRRTGQFETFQLVILIFLAYALFFGRGDLRKLDAFIAGKTAKWRGIPENELPPPELKLTGAAHTRRELRNFSVHFILYAAVTAVLIVTYGILPAGSLPPEPSGPPALRLVLAGIVNHETAASVLKVWSLILAVDAAITLSYVIFPKKPKKTATPG</sequence>
<evidence type="ECO:0000313" key="2">
    <source>
        <dbReference type="EMBL" id="MCY9597654.1"/>
    </source>
</evidence>
<feature type="transmembrane region" description="Helical" evidence="1">
    <location>
        <begin position="136"/>
        <end position="153"/>
    </location>
</feature>
<name>A0A410WWN6_9BACL</name>
<evidence type="ECO:0000256" key="1">
    <source>
        <dbReference type="SAM" id="Phobius"/>
    </source>
</evidence>
<dbReference type="EMBL" id="JAMDMJ010000023">
    <property type="protein sequence ID" value="MCY9597654.1"/>
    <property type="molecule type" value="Genomic_DNA"/>
</dbReference>
<protein>
    <submittedName>
        <fullName evidence="3">Uncharacterized protein</fullName>
    </submittedName>
</protein>
<keyword evidence="5" id="KW-1185">Reference proteome</keyword>
<feature type="transmembrane region" description="Helical" evidence="1">
    <location>
        <begin position="66"/>
        <end position="84"/>
    </location>
</feature>
<reference evidence="3 4" key="1">
    <citation type="submission" date="2018-01" db="EMBL/GenBank/DDBJ databases">
        <title>The whole genome sequencing and assembly of Paenibacillus chitinolyticus KCCM 41400 strain.</title>
        <authorList>
            <person name="Kim J.-Y."/>
            <person name="Park M.-K."/>
            <person name="Lee Y.-J."/>
            <person name="Yi H."/>
            <person name="Bahn Y.-S."/>
            <person name="Kim J.F."/>
            <person name="Lee D.-W."/>
        </authorList>
    </citation>
    <scope>NUCLEOTIDE SEQUENCE [LARGE SCALE GENOMIC DNA]</scope>
    <source>
        <strain evidence="3 4">KCCM 41400</strain>
    </source>
</reference>
<dbReference type="Proteomes" id="UP001527202">
    <property type="component" value="Unassembled WGS sequence"/>
</dbReference>
<organism evidence="3 4">
    <name type="scientific">Paenibacillus chitinolyticus</name>
    <dbReference type="NCBI Taxonomy" id="79263"/>
    <lineage>
        <taxon>Bacteria</taxon>
        <taxon>Bacillati</taxon>
        <taxon>Bacillota</taxon>
        <taxon>Bacilli</taxon>
        <taxon>Bacillales</taxon>
        <taxon>Paenibacillaceae</taxon>
        <taxon>Paenibacillus</taxon>
    </lineage>
</organism>
<dbReference type="KEGG" id="pchi:PC41400_13515"/>
<accession>A0A410WWN6</accession>
<feature type="transmembrane region" description="Helical" evidence="1">
    <location>
        <begin position="187"/>
        <end position="205"/>
    </location>
</feature>
<feature type="transmembrane region" description="Helical" evidence="1">
    <location>
        <begin position="42"/>
        <end position="60"/>
    </location>
</feature>
<dbReference type="AlphaFoldDB" id="A0A410WWN6"/>
<dbReference type="OrthoDB" id="1683959at2"/>
<gene>
    <name evidence="2" type="ORF">M5X16_17970</name>
    <name evidence="3" type="ORF">PC41400_13515</name>
</gene>